<proteinExistence type="inferred from homology"/>
<evidence type="ECO:0000256" key="2">
    <source>
        <dbReference type="SAM" id="Coils"/>
    </source>
</evidence>
<dbReference type="RefSeq" id="XP_060284377.1">
    <property type="nucleotide sequence ID" value="XM_060425098.1"/>
</dbReference>
<dbReference type="Proteomes" id="UP001244011">
    <property type="component" value="Unassembled WGS sequence"/>
</dbReference>
<evidence type="ECO:0000313" key="3">
    <source>
        <dbReference type="EMBL" id="KAK1768164.1"/>
    </source>
</evidence>
<dbReference type="InterPro" id="IPR008949">
    <property type="entry name" value="Isoprenoid_synthase_dom_sf"/>
</dbReference>
<keyword evidence="2" id="KW-0175">Coiled coil</keyword>
<dbReference type="Gene3D" id="1.10.600.10">
    <property type="entry name" value="Farnesyl Diphosphate Synthase"/>
    <property type="match status" value="1"/>
</dbReference>
<dbReference type="GeneID" id="85308285"/>
<dbReference type="Pfam" id="PF19086">
    <property type="entry name" value="Terpene_syn_C_2"/>
    <property type="match status" value="1"/>
</dbReference>
<accession>A0AAJ0FMR9</accession>
<dbReference type="GO" id="GO:0008299">
    <property type="term" value="P:isoprenoid biosynthetic process"/>
    <property type="evidence" value="ECO:0007669"/>
    <property type="project" value="UniProtKB-ARBA"/>
</dbReference>
<keyword evidence="4" id="KW-1185">Reference proteome</keyword>
<feature type="coiled-coil region" evidence="2">
    <location>
        <begin position="347"/>
        <end position="381"/>
    </location>
</feature>
<dbReference type="InterPro" id="IPR034686">
    <property type="entry name" value="Terpene_cyclase-like_2"/>
</dbReference>
<organism evidence="3 4">
    <name type="scientific">Phialemonium atrogriseum</name>
    <dbReference type="NCBI Taxonomy" id="1093897"/>
    <lineage>
        <taxon>Eukaryota</taxon>
        <taxon>Fungi</taxon>
        <taxon>Dikarya</taxon>
        <taxon>Ascomycota</taxon>
        <taxon>Pezizomycotina</taxon>
        <taxon>Sordariomycetes</taxon>
        <taxon>Sordariomycetidae</taxon>
        <taxon>Cephalothecales</taxon>
        <taxon>Cephalothecaceae</taxon>
        <taxon>Phialemonium</taxon>
    </lineage>
</organism>
<dbReference type="GO" id="GO:0010333">
    <property type="term" value="F:terpene synthase activity"/>
    <property type="evidence" value="ECO:0007669"/>
    <property type="project" value="InterPro"/>
</dbReference>
<name>A0AAJ0FMR9_9PEZI</name>
<dbReference type="SFLD" id="SFLDS00005">
    <property type="entry name" value="Isoprenoid_Synthase_Type_I"/>
    <property type="match status" value="1"/>
</dbReference>
<dbReference type="AlphaFoldDB" id="A0AAJ0FMR9"/>
<protein>
    <submittedName>
        <fullName evidence="3">Terpenoid synthase</fullName>
    </submittedName>
</protein>
<gene>
    <name evidence="3" type="ORF">QBC33DRAFT_46288</name>
</gene>
<dbReference type="SFLD" id="SFLDG01020">
    <property type="entry name" value="Terpene_Cyclase_Like_2"/>
    <property type="match status" value="1"/>
</dbReference>
<evidence type="ECO:0000313" key="4">
    <source>
        <dbReference type="Proteomes" id="UP001244011"/>
    </source>
</evidence>
<evidence type="ECO:0000256" key="1">
    <source>
        <dbReference type="ARBA" id="ARBA00006333"/>
    </source>
</evidence>
<sequence>MDVSSAFPISTVSLSSGDIPNGHAFALEDAKRIPRTVEIPLELPDSPVGPNEALAAELKGRVMEVPNMMIPMAGWPHRERNKHYEEMRNIFNETLDRVIPDPRRCQKFKDCDFALFSALWWPHAEWEDFYSASFFALWIFVWDDTMDAHDHDISDDFQKGCRFRQQTVDYVKHCLGLRDEAEGAEPVFPSLACGLFKDFSGRVVEKFKKDRIQRVYDEIVRYIHECEVEQADRLAGYLPTLDEYLENRLGTSAVFILCGIFELFLEEALPDWVMKSPEMDVIWRETNLGIIIINDILSLKKEIVVSPPPQYPSRQTCGMADSDQVTDCVISLVPVLYRAGINWEDVIPELMEELQAVRTRLDEAAEQLERAARRDTRLLKDLKTYVDVCRTSTTGTYIYTIESKRYKIAQDVRADGSVTIFL</sequence>
<reference evidence="3" key="1">
    <citation type="submission" date="2023-06" db="EMBL/GenBank/DDBJ databases">
        <title>Genome-scale phylogeny and comparative genomics of the fungal order Sordariales.</title>
        <authorList>
            <consortium name="Lawrence Berkeley National Laboratory"/>
            <person name="Hensen N."/>
            <person name="Bonometti L."/>
            <person name="Westerberg I."/>
            <person name="Brannstrom I.O."/>
            <person name="Guillou S."/>
            <person name="Cros-Aarteil S."/>
            <person name="Calhoun S."/>
            <person name="Haridas S."/>
            <person name="Kuo A."/>
            <person name="Mondo S."/>
            <person name="Pangilinan J."/>
            <person name="Riley R."/>
            <person name="Labutti K."/>
            <person name="Andreopoulos B."/>
            <person name="Lipzen A."/>
            <person name="Chen C."/>
            <person name="Yanf M."/>
            <person name="Daum C."/>
            <person name="Ng V."/>
            <person name="Clum A."/>
            <person name="Steindorff A."/>
            <person name="Ohm R."/>
            <person name="Martin F."/>
            <person name="Silar P."/>
            <person name="Natvig D."/>
            <person name="Lalanne C."/>
            <person name="Gautier V."/>
            <person name="Ament-Velasquez S.L."/>
            <person name="Kruys A."/>
            <person name="Hutchinson M.I."/>
            <person name="Powell A.J."/>
            <person name="Barry K."/>
            <person name="Miller A.N."/>
            <person name="Grigoriev I.V."/>
            <person name="Debuchy R."/>
            <person name="Gladieux P."/>
            <person name="Thoren M.H."/>
            <person name="Johannesson H."/>
        </authorList>
    </citation>
    <scope>NUCLEOTIDE SEQUENCE</scope>
    <source>
        <strain evidence="3">8032-3</strain>
    </source>
</reference>
<dbReference type="EMBL" id="MU839006">
    <property type="protein sequence ID" value="KAK1768164.1"/>
    <property type="molecule type" value="Genomic_DNA"/>
</dbReference>
<comment type="caution">
    <text evidence="3">The sequence shown here is derived from an EMBL/GenBank/DDBJ whole genome shotgun (WGS) entry which is preliminary data.</text>
</comment>
<dbReference type="SUPFAM" id="SSF48576">
    <property type="entry name" value="Terpenoid synthases"/>
    <property type="match status" value="1"/>
</dbReference>
<comment type="similarity">
    <text evidence="1">Belongs to the terpene synthase family.</text>
</comment>